<feature type="region of interest" description="Disordered" evidence="1">
    <location>
        <begin position="1"/>
        <end position="21"/>
    </location>
</feature>
<reference evidence="2 3" key="1">
    <citation type="submission" date="2017-11" db="EMBL/GenBank/DDBJ databases">
        <title>De novo assembly and phasing of dikaryotic genomes from two isolates of Puccinia coronata f. sp. avenae, the causal agent of oat crown rust.</title>
        <authorList>
            <person name="Miller M.E."/>
            <person name="Zhang Y."/>
            <person name="Omidvar V."/>
            <person name="Sperschneider J."/>
            <person name="Schwessinger B."/>
            <person name="Raley C."/>
            <person name="Palmer J.M."/>
            <person name="Garnica D."/>
            <person name="Upadhyaya N."/>
            <person name="Rathjen J."/>
            <person name="Taylor J.M."/>
            <person name="Park R.F."/>
            <person name="Dodds P.N."/>
            <person name="Hirsch C.D."/>
            <person name="Kianian S.F."/>
            <person name="Figueroa M."/>
        </authorList>
    </citation>
    <scope>NUCLEOTIDE SEQUENCE [LARGE SCALE GENOMIC DNA]</scope>
    <source>
        <strain evidence="2">12SD80</strain>
    </source>
</reference>
<dbReference type="AlphaFoldDB" id="A0A2N5V2K8"/>
<proteinExistence type="predicted"/>
<organism evidence="2 3">
    <name type="scientific">Puccinia coronata f. sp. avenae</name>
    <dbReference type="NCBI Taxonomy" id="200324"/>
    <lineage>
        <taxon>Eukaryota</taxon>
        <taxon>Fungi</taxon>
        <taxon>Dikarya</taxon>
        <taxon>Basidiomycota</taxon>
        <taxon>Pucciniomycotina</taxon>
        <taxon>Pucciniomycetes</taxon>
        <taxon>Pucciniales</taxon>
        <taxon>Pucciniaceae</taxon>
        <taxon>Puccinia</taxon>
    </lineage>
</organism>
<protein>
    <submittedName>
        <fullName evidence="2">Uncharacterized protein</fullName>
    </submittedName>
</protein>
<evidence type="ECO:0000256" key="1">
    <source>
        <dbReference type="SAM" id="MobiDB-lite"/>
    </source>
</evidence>
<dbReference type="Proteomes" id="UP000235392">
    <property type="component" value="Unassembled WGS sequence"/>
</dbReference>
<accession>A0A2N5V2K8</accession>
<comment type="caution">
    <text evidence="2">The sequence shown here is derived from an EMBL/GenBank/DDBJ whole genome shotgun (WGS) entry which is preliminary data.</text>
</comment>
<evidence type="ECO:0000313" key="2">
    <source>
        <dbReference type="EMBL" id="PLW44146.1"/>
    </source>
</evidence>
<gene>
    <name evidence="2" type="ORF">PCASD_09581</name>
</gene>
<feature type="compositionally biased region" description="Pro residues" evidence="1">
    <location>
        <begin position="11"/>
        <end position="20"/>
    </location>
</feature>
<name>A0A2N5V2K8_9BASI</name>
<sequence length="358" mass="39199">MSSLKQLTPVAPAPAFPCPPTTQHLDVELHAQIPKPEEAINIAQSLYAKAPTMASYGLLVATPAGPIIVQSMPAATATMAPPSTPPNAFKVAHSQRVSTQPYPATQTARLAVKQAISTKGVFPSKNTTTKVQVKCGFEVRCCGKWLAKKAPMRQGEWVILANKNSHQNLLKNKIELNIKNHNGRLFFGEQHFSFCRLGTREGYASDKEGFVNHLQRHKFIDLLLDYDEFTDHSLNIEEKESIELLEKTYSQKATANACSTFSGTVVTQDSQTSRTTLLVMSTHPTIAQIFNSPSDSGTKLPTCFLQRQAPAPHNKSDPIVIGSPDLASTNIDPKPPTVVFRSNPPWSANAIFEPEDLD</sequence>
<dbReference type="EMBL" id="PGCI01000060">
    <property type="protein sequence ID" value="PLW44146.1"/>
    <property type="molecule type" value="Genomic_DNA"/>
</dbReference>
<evidence type="ECO:0000313" key="3">
    <source>
        <dbReference type="Proteomes" id="UP000235392"/>
    </source>
</evidence>